<name>A0ABV8E3U3_9HYPH</name>
<protein>
    <submittedName>
        <fullName evidence="2">Helix-turn-helix transcriptional regulator</fullName>
    </submittedName>
</protein>
<organism evidence="2 3">
    <name type="scientific">Rhizobium lemnae</name>
    <dbReference type="NCBI Taxonomy" id="1214924"/>
    <lineage>
        <taxon>Bacteria</taxon>
        <taxon>Pseudomonadati</taxon>
        <taxon>Pseudomonadota</taxon>
        <taxon>Alphaproteobacteria</taxon>
        <taxon>Hyphomicrobiales</taxon>
        <taxon>Rhizobiaceae</taxon>
        <taxon>Rhizobium/Agrobacterium group</taxon>
        <taxon>Rhizobium</taxon>
    </lineage>
</organism>
<proteinExistence type="predicted"/>
<evidence type="ECO:0000313" key="2">
    <source>
        <dbReference type="EMBL" id="MFC3967110.1"/>
    </source>
</evidence>
<keyword evidence="3" id="KW-1185">Reference proteome</keyword>
<feature type="region of interest" description="Disordered" evidence="1">
    <location>
        <begin position="69"/>
        <end position="90"/>
    </location>
</feature>
<dbReference type="InterPro" id="IPR010260">
    <property type="entry name" value="AlpA"/>
</dbReference>
<reference evidence="3" key="1">
    <citation type="journal article" date="2019" name="Int. J. Syst. Evol. Microbiol.">
        <title>The Global Catalogue of Microorganisms (GCM) 10K type strain sequencing project: providing services to taxonomists for standard genome sequencing and annotation.</title>
        <authorList>
            <consortium name="The Broad Institute Genomics Platform"/>
            <consortium name="The Broad Institute Genome Sequencing Center for Infectious Disease"/>
            <person name="Wu L."/>
            <person name="Ma J."/>
        </authorList>
    </citation>
    <scope>NUCLEOTIDE SEQUENCE [LARGE SCALE GENOMIC DNA]</scope>
    <source>
        <strain evidence="3">TBRC 5781</strain>
    </source>
</reference>
<dbReference type="InterPro" id="IPR052931">
    <property type="entry name" value="Prophage_regulatory_activator"/>
</dbReference>
<sequence>MRSISTGQTKTIRREQLKEIVPLADTTIYEMERRGEFPSRFYLTSRCVVWDLAEVEAWLETRKRASKQKAITRAPMPDVQLRKNRPVRQK</sequence>
<evidence type="ECO:0000256" key="1">
    <source>
        <dbReference type="SAM" id="MobiDB-lite"/>
    </source>
</evidence>
<dbReference type="PANTHER" id="PTHR36154:SF1">
    <property type="entry name" value="DNA-BINDING TRANSCRIPTIONAL ACTIVATOR ALPA"/>
    <property type="match status" value="1"/>
</dbReference>
<gene>
    <name evidence="2" type="ORF">ACFOVS_02930</name>
</gene>
<dbReference type="SUPFAM" id="SSF46955">
    <property type="entry name" value="Putative DNA-binding domain"/>
    <property type="match status" value="1"/>
</dbReference>
<dbReference type="Gene3D" id="1.10.238.160">
    <property type="match status" value="1"/>
</dbReference>
<dbReference type="RefSeq" id="WP_377307139.1">
    <property type="nucleotide sequence ID" value="NZ_JBHSBD010000008.1"/>
</dbReference>
<dbReference type="Proteomes" id="UP001595697">
    <property type="component" value="Unassembled WGS sequence"/>
</dbReference>
<evidence type="ECO:0000313" key="3">
    <source>
        <dbReference type="Proteomes" id="UP001595697"/>
    </source>
</evidence>
<dbReference type="Pfam" id="PF05930">
    <property type="entry name" value="Phage_AlpA"/>
    <property type="match status" value="1"/>
</dbReference>
<comment type="caution">
    <text evidence="2">The sequence shown here is derived from an EMBL/GenBank/DDBJ whole genome shotgun (WGS) entry which is preliminary data.</text>
</comment>
<dbReference type="InterPro" id="IPR009061">
    <property type="entry name" value="DNA-bd_dom_put_sf"/>
</dbReference>
<dbReference type="EMBL" id="JBHSBD010000008">
    <property type="protein sequence ID" value="MFC3967110.1"/>
    <property type="molecule type" value="Genomic_DNA"/>
</dbReference>
<accession>A0ABV8E3U3</accession>
<dbReference type="PANTHER" id="PTHR36154">
    <property type="entry name" value="DNA-BINDING TRANSCRIPTIONAL ACTIVATOR ALPA"/>
    <property type="match status" value="1"/>
</dbReference>